<reference evidence="3 4" key="1">
    <citation type="submission" date="2019-01" db="EMBL/GenBank/DDBJ databases">
        <title>A draft genome assembly of the solar-powered sea slug Elysia chlorotica.</title>
        <authorList>
            <person name="Cai H."/>
            <person name="Li Q."/>
            <person name="Fang X."/>
            <person name="Li J."/>
            <person name="Curtis N.E."/>
            <person name="Altenburger A."/>
            <person name="Shibata T."/>
            <person name="Feng M."/>
            <person name="Maeda T."/>
            <person name="Schwartz J.A."/>
            <person name="Shigenobu S."/>
            <person name="Lundholm N."/>
            <person name="Nishiyama T."/>
            <person name="Yang H."/>
            <person name="Hasebe M."/>
            <person name="Li S."/>
            <person name="Pierce S.K."/>
            <person name="Wang J."/>
        </authorList>
    </citation>
    <scope>NUCLEOTIDE SEQUENCE [LARGE SCALE GENOMIC DNA]</scope>
    <source>
        <strain evidence="3">EC2010</strain>
        <tissue evidence="3">Whole organism of an adult</tissue>
    </source>
</reference>
<dbReference type="EMBL" id="RQTK01001398">
    <property type="protein sequence ID" value="RUS70483.1"/>
    <property type="molecule type" value="Genomic_DNA"/>
</dbReference>
<feature type="domain" description="DUF7869" evidence="2">
    <location>
        <begin position="331"/>
        <end position="459"/>
    </location>
</feature>
<feature type="region of interest" description="Disordered" evidence="1">
    <location>
        <begin position="24"/>
        <end position="54"/>
    </location>
</feature>
<gene>
    <name evidence="3" type="ORF">EGW08_021756</name>
</gene>
<evidence type="ECO:0000256" key="1">
    <source>
        <dbReference type="SAM" id="MobiDB-lite"/>
    </source>
</evidence>
<evidence type="ECO:0000313" key="4">
    <source>
        <dbReference type="Proteomes" id="UP000271974"/>
    </source>
</evidence>
<dbReference type="Proteomes" id="UP000271974">
    <property type="component" value="Unassembled WGS sequence"/>
</dbReference>
<accession>A0A3S1AS25</accession>
<dbReference type="PANTHER" id="PTHR10773">
    <property type="entry name" value="DNA-DIRECTED RNA POLYMERASES I, II, AND III SUBUNIT RPABC2"/>
    <property type="match status" value="1"/>
</dbReference>
<dbReference type="Pfam" id="PF25273">
    <property type="entry name" value="DUF7869"/>
    <property type="match status" value="1"/>
</dbReference>
<proteinExistence type="predicted"/>
<dbReference type="InterPro" id="IPR057191">
    <property type="entry name" value="DUF7869"/>
</dbReference>
<comment type="caution">
    <text evidence="3">The sequence shown here is derived from an EMBL/GenBank/DDBJ whole genome shotgun (WGS) entry which is preliminary data.</text>
</comment>
<dbReference type="OrthoDB" id="6147987at2759"/>
<organism evidence="3 4">
    <name type="scientific">Elysia chlorotica</name>
    <name type="common">Eastern emerald elysia</name>
    <name type="synonym">Sea slug</name>
    <dbReference type="NCBI Taxonomy" id="188477"/>
    <lineage>
        <taxon>Eukaryota</taxon>
        <taxon>Metazoa</taxon>
        <taxon>Spiralia</taxon>
        <taxon>Lophotrochozoa</taxon>
        <taxon>Mollusca</taxon>
        <taxon>Gastropoda</taxon>
        <taxon>Heterobranchia</taxon>
        <taxon>Euthyneura</taxon>
        <taxon>Panpulmonata</taxon>
        <taxon>Sacoglossa</taxon>
        <taxon>Placobranchoidea</taxon>
        <taxon>Plakobranchidae</taxon>
        <taxon>Elysia</taxon>
    </lineage>
</organism>
<evidence type="ECO:0000259" key="2">
    <source>
        <dbReference type="Pfam" id="PF25273"/>
    </source>
</evidence>
<dbReference type="PANTHER" id="PTHR10773:SF19">
    <property type="match status" value="1"/>
</dbReference>
<dbReference type="AlphaFoldDB" id="A0A3S1AS25"/>
<keyword evidence="4" id="KW-1185">Reference proteome</keyword>
<evidence type="ECO:0000313" key="3">
    <source>
        <dbReference type="EMBL" id="RUS70483.1"/>
    </source>
</evidence>
<name>A0A3S1AS25_ELYCH</name>
<protein>
    <recommendedName>
        <fullName evidence="2">DUF7869 domain-containing protein</fullName>
    </recommendedName>
</protein>
<sequence length="594" mass="67486">MATPLETSMPPAFDDFFEFASPSKGKKLKRKATTPAKDKVKAGRHSGIGKMPSTKCQHDEKSFCQAALVTKDDMQFNFEKFYSSSSKIEQDATLLRLMTINDVKRKRVKVEEDRQKQRSHSVAYCIKKKDSAGSLVVCKQTFMGIFGVSKDRLTRISSYYVEHGEPRPERRGGNRQANKKEEMRNAIKEHVSQFMCRASHYGRKDQAGRKYLPSDLSVAQMHRLFQEQRSLQTSYALYYSVFKYDFNLGFGHPATDVCSTCVSLKNRFRNLNVPQAEKAIAAAEFFVHRRRARAFYDLLNDVNNASVTVCFDIMENLVLPKSPIGQTYYSRQLYMYVMGIVRHHGKASSQGKDDVSLYVWCEWDNRKDSNMVASALHHFLTTKMVEPLLTFPSLRLFSDACPGQNRNSTMLGMLFALSKKINVPISHHFPVRGHSFLPADRVFGRIDQQLKQKATVMLPQDYYSVLAQHGELLVYGKDWEATDYKSAVASVAKQTGKEFKITEAKILQINPGCDKVSFKSTYTGQPCLHTVLKRGKKWSNMKPCPLPHETTVSDAKKNDVKKLLDALEADTPTRQFYDSVLTSTTTTNADSDDE</sequence>